<evidence type="ECO:0000256" key="5">
    <source>
        <dbReference type="ARBA" id="ARBA00023136"/>
    </source>
</evidence>
<keyword evidence="4 6" id="KW-1133">Transmembrane helix</keyword>
<keyword evidence="2" id="KW-1003">Cell membrane</keyword>
<name>A0A849IA18_9HYPH</name>
<proteinExistence type="predicted"/>
<accession>A0A849IA18</accession>
<reference evidence="7 8" key="1">
    <citation type="submission" date="2020-04" db="EMBL/GenBank/DDBJ databases">
        <title>Enterovirga sp. isolate from soil.</title>
        <authorList>
            <person name="Chea S."/>
            <person name="Kim D.-U."/>
        </authorList>
    </citation>
    <scope>NUCLEOTIDE SEQUENCE [LARGE SCALE GENOMIC DNA]</scope>
    <source>
        <strain evidence="7 8">DB1703</strain>
    </source>
</reference>
<feature type="transmembrane region" description="Helical" evidence="6">
    <location>
        <begin position="347"/>
        <end position="368"/>
    </location>
</feature>
<evidence type="ECO:0000313" key="8">
    <source>
        <dbReference type="Proteomes" id="UP000564885"/>
    </source>
</evidence>
<dbReference type="PANTHER" id="PTHR30250:SF11">
    <property type="entry name" value="O-ANTIGEN TRANSPORTER-RELATED"/>
    <property type="match status" value="1"/>
</dbReference>
<dbReference type="EMBL" id="JABEPP010000003">
    <property type="protein sequence ID" value="NNM73115.1"/>
    <property type="molecule type" value="Genomic_DNA"/>
</dbReference>
<feature type="transmembrane region" description="Helical" evidence="6">
    <location>
        <begin position="203"/>
        <end position="224"/>
    </location>
</feature>
<evidence type="ECO:0000256" key="6">
    <source>
        <dbReference type="SAM" id="Phobius"/>
    </source>
</evidence>
<feature type="transmembrane region" description="Helical" evidence="6">
    <location>
        <begin position="287"/>
        <end position="308"/>
    </location>
</feature>
<dbReference type="InterPro" id="IPR050833">
    <property type="entry name" value="Poly_Biosynth_Transport"/>
</dbReference>
<protein>
    <submittedName>
        <fullName evidence="7">Oligosaccharide flippase family protein</fullName>
    </submittedName>
</protein>
<evidence type="ECO:0000256" key="2">
    <source>
        <dbReference type="ARBA" id="ARBA00022475"/>
    </source>
</evidence>
<organism evidence="7 8">
    <name type="scientific">Enterovirga aerilata</name>
    <dbReference type="NCBI Taxonomy" id="2730920"/>
    <lineage>
        <taxon>Bacteria</taxon>
        <taxon>Pseudomonadati</taxon>
        <taxon>Pseudomonadota</taxon>
        <taxon>Alphaproteobacteria</taxon>
        <taxon>Hyphomicrobiales</taxon>
        <taxon>Methylobacteriaceae</taxon>
        <taxon>Enterovirga</taxon>
    </lineage>
</organism>
<dbReference type="PANTHER" id="PTHR30250">
    <property type="entry name" value="PST FAMILY PREDICTED COLANIC ACID TRANSPORTER"/>
    <property type="match status" value="1"/>
</dbReference>
<gene>
    <name evidence="7" type="ORF">HJG44_12070</name>
</gene>
<dbReference type="RefSeq" id="WP_171218609.1">
    <property type="nucleotide sequence ID" value="NZ_JABEPP010000003.1"/>
</dbReference>
<feature type="transmembrane region" description="Helical" evidence="6">
    <location>
        <begin position="314"/>
        <end position="335"/>
    </location>
</feature>
<keyword evidence="5 6" id="KW-0472">Membrane</keyword>
<evidence type="ECO:0000256" key="4">
    <source>
        <dbReference type="ARBA" id="ARBA00022989"/>
    </source>
</evidence>
<evidence type="ECO:0000313" key="7">
    <source>
        <dbReference type="EMBL" id="NNM73115.1"/>
    </source>
</evidence>
<evidence type="ECO:0000256" key="3">
    <source>
        <dbReference type="ARBA" id="ARBA00022692"/>
    </source>
</evidence>
<feature type="transmembrane region" description="Helical" evidence="6">
    <location>
        <begin position="244"/>
        <end position="266"/>
    </location>
</feature>
<feature type="transmembrane region" description="Helical" evidence="6">
    <location>
        <begin position="374"/>
        <end position="398"/>
    </location>
</feature>
<evidence type="ECO:0000256" key="1">
    <source>
        <dbReference type="ARBA" id="ARBA00004651"/>
    </source>
</evidence>
<feature type="transmembrane region" description="Helical" evidence="6">
    <location>
        <begin position="12"/>
        <end position="37"/>
    </location>
</feature>
<feature type="transmembrane region" description="Helical" evidence="6">
    <location>
        <begin position="168"/>
        <end position="191"/>
    </location>
</feature>
<dbReference type="InterPro" id="IPR002797">
    <property type="entry name" value="Polysacc_synth"/>
</dbReference>
<feature type="transmembrane region" description="Helical" evidence="6">
    <location>
        <begin position="113"/>
        <end position="133"/>
    </location>
</feature>
<sequence length="409" mass="42613">MSHVGRVARQTAFLTVAQFTGLGISLLGTILVARALGPEGRAVYAWLVTLVGIAIQIALIAPPAVVRSVALSAPRRLPATLVLLSLAGSLLTLPLAAYVLLDGHIGPEARPHLLLAWLCVPVTATTLALTTLLQIEARVLPVLAVHVWPRIIQVAFLLYYWLQGRLDLSTAIAVFVFTAVLELVLALACLGPRIDSPKPSLELVHRITALLGAGWIASLAIFAVPRIGLIVLGSHAPLDETGLYSVALTIQEAALVGPAAFGGVLITHVGRHGWFSRSTRMRGGASVLAFSASTCAIAAAVAPEFIALTFGPSFGPSASALRVLLISVVLATLYQMCQPILFSRGRAVPIAFPSLAACGIALAVALVAVPRLGVSGAILSNLAGFTALVVLGWAFSLVELRRPAAVSKP</sequence>
<dbReference type="GO" id="GO:0005886">
    <property type="term" value="C:plasma membrane"/>
    <property type="evidence" value="ECO:0007669"/>
    <property type="project" value="UniProtKB-SubCell"/>
</dbReference>
<feature type="transmembrane region" description="Helical" evidence="6">
    <location>
        <begin position="77"/>
        <end position="101"/>
    </location>
</feature>
<feature type="transmembrane region" description="Helical" evidence="6">
    <location>
        <begin position="43"/>
        <end position="65"/>
    </location>
</feature>
<comment type="subcellular location">
    <subcellularLocation>
        <location evidence="1">Cell membrane</location>
        <topology evidence="1">Multi-pass membrane protein</topology>
    </subcellularLocation>
</comment>
<dbReference type="AlphaFoldDB" id="A0A849IA18"/>
<feature type="transmembrane region" description="Helical" evidence="6">
    <location>
        <begin position="140"/>
        <end position="162"/>
    </location>
</feature>
<keyword evidence="3 6" id="KW-0812">Transmembrane</keyword>
<keyword evidence="8" id="KW-1185">Reference proteome</keyword>
<dbReference type="Proteomes" id="UP000564885">
    <property type="component" value="Unassembled WGS sequence"/>
</dbReference>
<dbReference type="Pfam" id="PF01943">
    <property type="entry name" value="Polysacc_synt"/>
    <property type="match status" value="1"/>
</dbReference>
<comment type="caution">
    <text evidence="7">The sequence shown here is derived from an EMBL/GenBank/DDBJ whole genome shotgun (WGS) entry which is preliminary data.</text>
</comment>